<gene>
    <name evidence="2" type="ORF">OSJNBa0037H06.15</name>
</gene>
<reference evidence="3" key="2">
    <citation type="journal article" date="2008" name="Nucleic Acids Res.">
        <title>The rice annotation project database (RAP-DB): 2008 update.</title>
        <authorList>
            <consortium name="The rice annotation project (RAP)"/>
        </authorList>
    </citation>
    <scope>GENOME REANNOTATION</scope>
    <source>
        <strain evidence="3">cv. Nipponbare</strain>
    </source>
</reference>
<evidence type="ECO:0000313" key="2">
    <source>
        <dbReference type="EMBL" id="AAV43980.1"/>
    </source>
</evidence>
<organism evidence="2 3">
    <name type="scientific">Oryza sativa subsp. japonica</name>
    <name type="common">Rice</name>
    <dbReference type="NCBI Taxonomy" id="39947"/>
    <lineage>
        <taxon>Eukaryota</taxon>
        <taxon>Viridiplantae</taxon>
        <taxon>Streptophyta</taxon>
        <taxon>Embryophyta</taxon>
        <taxon>Tracheophyta</taxon>
        <taxon>Spermatophyta</taxon>
        <taxon>Magnoliopsida</taxon>
        <taxon>Liliopsida</taxon>
        <taxon>Poales</taxon>
        <taxon>Poaceae</taxon>
        <taxon>BOP clade</taxon>
        <taxon>Oryzoideae</taxon>
        <taxon>Oryzeae</taxon>
        <taxon>Oryzinae</taxon>
        <taxon>Oryza</taxon>
        <taxon>Oryza sativa</taxon>
    </lineage>
</organism>
<feature type="region of interest" description="Disordered" evidence="1">
    <location>
        <begin position="170"/>
        <end position="213"/>
    </location>
</feature>
<feature type="region of interest" description="Disordered" evidence="1">
    <location>
        <begin position="514"/>
        <end position="565"/>
    </location>
</feature>
<evidence type="ECO:0000313" key="3">
    <source>
        <dbReference type="Proteomes" id="UP000000763"/>
    </source>
</evidence>
<feature type="compositionally biased region" description="Polar residues" evidence="1">
    <location>
        <begin position="548"/>
        <end position="557"/>
    </location>
</feature>
<dbReference type="AlphaFoldDB" id="Q5W6Z7"/>
<dbReference type="Proteomes" id="UP000000763">
    <property type="component" value="Chromosome 5"/>
</dbReference>
<feature type="compositionally biased region" description="Polar residues" evidence="1">
    <location>
        <begin position="514"/>
        <end position="525"/>
    </location>
</feature>
<evidence type="ECO:0008006" key="4">
    <source>
        <dbReference type="Google" id="ProtNLM"/>
    </source>
</evidence>
<protein>
    <recommendedName>
        <fullName evidence="4">Transposon protein, putative, CACTA, En/Spm sub-class</fullName>
    </recommendedName>
</protein>
<dbReference type="PANTHER" id="PTHR33018">
    <property type="entry name" value="OS10G0338966 PROTEIN-RELATED"/>
    <property type="match status" value="1"/>
</dbReference>
<dbReference type="PANTHER" id="PTHR33018:SF19">
    <property type="entry name" value="OS12G0558775 PROTEIN"/>
    <property type="match status" value="1"/>
</dbReference>
<dbReference type="EMBL" id="AC119290">
    <property type="protein sequence ID" value="AAV43980.1"/>
    <property type="molecule type" value="Genomic_DNA"/>
</dbReference>
<accession>Q5W6Z7</accession>
<feature type="region of interest" description="Disordered" evidence="1">
    <location>
        <begin position="89"/>
        <end position="152"/>
    </location>
</feature>
<sequence>MRKEAEVKLSIFEDAKSAFDTTEMAGEAGSEVERTRMATLAAGNQFIDAKRILKDLEQAGEVALSLIESLKHKATSVVGATTKSMFMGCGSVPAPGGQQDDNNAGEDQKLDNGHLHTRASGPTHAVGPTDQQISMEKPIEAQPTGDKGKETQAVVEEDICTQVVAEESSLSSFSEAESGSYHSPSDPHPSLARKRKGGSNNEEVDSDYSPREPVTMGKLWRNWKTDLNRKYVQKGLTPYKDYVRIIQAQRDEFVALKTLAEEKEKSQKMAELARRNEHPHHLGSTGYRQAMKKWKKQDENMEKAWKEVPMKKHNPRSRKWDQKLQEVSVKIKNIVTQQQAGTFLPDRDWDEPTYALGKLKHLGCVRGVSSKTSWKDGFKDDAHTYKKRDRYKEERLAAAREECRRYWSEKVMHCGAVSEPDPSYPVDDVTKDTPCKKTPVGTRRFIPGRRFHCQDIPNDYAKVELQTVNEAHRMHEIDIPTPEGIVYLVDVVDHFILRHKTNIQQQSELAIQEVSPTQQLETAQSEPKKQAEGEIEEVPEQAMPNQPKPSQLEQSQPEEPKGANVPVMNGKPFMYDWQPTEGPWQLKRWHEWYIRASTIKGITSFTVAVQENIFWSGPCLFQVHFSDMHSLFRRKRLDTNLIGIWCLMNYVEAEVMRKPVGYLNPCRISKSNHTYTLDEKKLPAHIKAMTPKERKEYIGQRHQEKILNVATCVAIVLESMQDKECVYAPYAFDAFKRYYQKGRQWKNSRERILIRNKWPLAPSLSLSAVAAELRSTTVVAPNHLPPRRRLLRLRCMLADLVHPSVSLVDRRSAAVPVDPSRSAAFLRSGCLFVVAVDLGGAGAPPPAGRADVAAFGRTERLPRGARPSAARALGLGSGCMVLIVAPRPYKDRSSGLCCKALPYFHMSSGMGWKLCHVFRLYTVVLPKFPKFERELDDKSMENIQRDMCYFIHYECAHQLGRFFDKDGVLDLPENESLSN</sequence>
<feature type="compositionally biased region" description="Low complexity" evidence="1">
    <location>
        <begin position="170"/>
        <end position="183"/>
    </location>
</feature>
<reference evidence="3" key="1">
    <citation type="journal article" date="2005" name="Nature">
        <title>The map-based sequence of the rice genome.</title>
        <authorList>
            <consortium name="International rice genome sequencing project (IRGSP)"/>
            <person name="Matsumoto T."/>
            <person name="Wu J."/>
            <person name="Kanamori H."/>
            <person name="Katayose Y."/>
            <person name="Fujisawa M."/>
            <person name="Namiki N."/>
            <person name="Mizuno H."/>
            <person name="Yamamoto K."/>
            <person name="Antonio B.A."/>
            <person name="Baba T."/>
            <person name="Sakata K."/>
            <person name="Nagamura Y."/>
            <person name="Aoki H."/>
            <person name="Arikawa K."/>
            <person name="Arita K."/>
            <person name="Bito T."/>
            <person name="Chiden Y."/>
            <person name="Fujitsuka N."/>
            <person name="Fukunaka R."/>
            <person name="Hamada M."/>
            <person name="Harada C."/>
            <person name="Hayashi A."/>
            <person name="Hijishita S."/>
            <person name="Honda M."/>
            <person name="Hosokawa S."/>
            <person name="Ichikawa Y."/>
            <person name="Idonuma A."/>
            <person name="Iijima M."/>
            <person name="Ikeda M."/>
            <person name="Ikeno M."/>
            <person name="Ito K."/>
            <person name="Ito S."/>
            <person name="Ito T."/>
            <person name="Ito Y."/>
            <person name="Ito Y."/>
            <person name="Iwabuchi A."/>
            <person name="Kamiya K."/>
            <person name="Karasawa W."/>
            <person name="Kurita K."/>
            <person name="Katagiri S."/>
            <person name="Kikuta A."/>
            <person name="Kobayashi H."/>
            <person name="Kobayashi N."/>
            <person name="Machita K."/>
            <person name="Maehara T."/>
            <person name="Masukawa M."/>
            <person name="Mizubayashi T."/>
            <person name="Mukai Y."/>
            <person name="Nagasaki H."/>
            <person name="Nagata Y."/>
            <person name="Naito S."/>
            <person name="Nakashima M."/>
            <person name="Nakama Y."/>
            <person name="Nakamichi Y."/>
            <person name="Nakamura M."/>
            <person name="Meguro A."/>
            <person name="Negishi M."/>
            <person name="Ohta I."/>
            <person name="Ohta T."/>
            <person name="Okamoto M."/>
            <person name="Ono N."/>
            <person name="Saji S."/>
            <person name="Sakaguchi M."/>
            <person name="Sakai K."/>
            <person name="Shibata M."/>
            <person name="Shimokawa T."/>
            <person name="Song J."/>
            <person name="Takazaki Y."/>
            <person name="Terasawa K."/>
            <person name="Tsugane M."/>
            <person name="Tsuji K."/>
            <person name="Ueda S."/>
            <person name="Waki K."/>
            <person name="Yamagata H."/>
            <person name="Yamamoto M."/>
            <person name="Yamamoto S."/>
            <person name="Yamane H."/>
            <person name="Yoshiki S."/>
            <person name="Yoshihara R."/>
            <person name="Yukawa K."/>
            <person name="Zhong H."/>
            <person name="Yano M."/>
            <person name="Yuan Q."/>
            <person name="Ouyang S."/>
            <person name="Liu J."/>
            <person name="Jones K.M."/>
            <person name="Gansberger K."/>
            <person name="Moffat K."/>
            <person name="Hill J."/>
            <person name="Bera J."/>
            <person name="Fadrosh D."/>
            <person name="Jin S."/>
            <person name="Johri S."/>
            <person name="Kim M."/>
            <person name="Overton L."/>
            <person name="Reardon M."/>
            <person name="Tsitrin T."/>
            <person name="Vuong H."/>
            <person name="Weaver B."/>
            <person name="Ciecko A."/>
            <person name="Tallon L."/>
            <person name="Jackson J."/>
            <person name="Pai G."/>
            <person name="Aken S.V."/>
            <person name="Utterback T."/>
            <person name="Reidmuller S."/>
            <person name="Feldblyum T."/>
            <person name="Hsiao J."/>
            <person name="Zismann V."/>
            <person name="Iobst S."/>
            <person name="de Vazeille A.R."/>
            <person name="Buell C.R."/>
            <person name="Ying K."/>
            <person name="Li Y."/>
            <person name="Lu T."/>
            <person name="Huang Y."/>
            <person name="Zhao Q."/>
            <person name="Feng Q."/>
            <person name="Zhang L."/>
            <person name="Zhu J."/>
            <person name="Weng Q."/>
            <person name="Mu J."/>
            <person name="Lu Y."/>
            <person name="Fan D."/>
            <person name="Liu Y."/>
            <person name="Guan J."/>
            <person name="Zhang Y."/>
            <person name="Yu S."/>
            <person name="Liu X."/>
            <person name="Zhang Y."/>
            <person name="Hong G."/>
            <person name="Han B."/>
            <person name="Choisne N."/>
            <person name="Demange N."/>
            <person name="Orjeda G."/>
            <person name="Samain S."/>
            <person name="Cattolico L."/>
            <person name="Pelletier E."/>
            <person name="Couloux A."/>
            <person name="Segurens B."/>
            <person name="Wincker P."/>
            <person name="D'Hont A."/>
            <person name="Scarpelli C."/>
            <person name="Weissenbach J."/>
            <person name="Salanoubat M."/>
            <person name="Quetier F."/>
            <person name="Yu Y."/>
            <person name="Kim H.R."/>
            <person name="Rambo T."/>
            <person name="Currie J."/>
            <person name="Collura K."/>
            <person name="Luo M."/>
            <person name="Yang T."/>
            <person name="Ammiraju J.S.S."/>
            <person name="Engler F."/>
            <person name="Soderlund C."/>
            <person name="Wing R.A."/>
            <person name="Palmer L.E."/>
            <person name="de la Bastide M."/>
            <person name="Spiegel L."/>
            <person name="Nascimento L."/>
            <person name="Zutavern T."/>
            <person name="O'Shaughnessy A."/>
            <person name="Dike S."/>
            <person name="Dedhia N."/>
            <person name="Preston R."/>
            <person name="Balija V."/>
            <person name="McCombie W.R."/>
            <person name="Chow T."/>
            <person name="Chen H."/>
            <person name="Chung M."/>
            <person name="Chen C."/>
            <person name="Shaw J."/>
            <person name="Wu H."/>
            <person name="Hsiao K."/>
            <person name="Chao Y."/>
            <person name="Chu M."/>
            <person name="Cheng C."/>
            <person name="Hour A."/>
            <person name="Lee P."/>
            <person name="Lin S."/>
            <person name="Lin Y."/>
            <person name="Liou J."/>
            <person name="Liu S."/>
            <person name="Hsing Y."/>
            <person name="Raghuvanshi S."/>
            <person name="Mohanty A."/>
            <person name="Bharti A.K."/>
            <person name="Gaur A."/>
            <person name="Gupta V."/>
            <person name="Kumar D."/>
            <person name="Ravi V."/>
            <person name="Vij S."/>
            <person name="Kapur A."/>
            <person name="Khurana P."/>
            <person name="Khurana P."/>
            <person name="Khurana J.P."/>
            <person name="Tyagi A.K."/>
            <person name="Gaikwad K."/>
            <person name="Singh A."/>
            <person name="Dalal V."/>
            <person name="Srivastava S."/>
            <person name="Dixit A."/>
            <person name="Pal A.K."/>
            <person name="Ghazi I.A."/>
            <person name="Yadav M."/>
            <person name="Pandit A."/>
            <person name="Bhargava A."/>
            <person name="Sureshbabu K."/>
            <person name="Batra K."/>
            <person name="Sharma T.R."/>
            <person name="Mohapatra T."/>
            <person name="Singh N.K."/>
            <person name="Messing J."/>
            <person name="Nelson A.B."/>
            <person name="Fuks G."/>
            <person name="Kavchok S."/>
            <person name="Keizer G."/>
            <person name="Linton E."/>
            <person name="Llaca V."/>
            <person name="Song R."/>
            <person name="Tanyolac B."/>
            <person name="Young S."/>
            <person name="Ho-Il K."/>
            <person name="Hahn J.H."/>
            <person name="Sangsakoo G."/>
            <person name="Vanavichit A."/>
            <person name="de Mattos Luiz.A.T."/>
            <person name="Zimmer P.D."/>
            <person name="Malone G."/>
            <person name="Dellagostin O."/>
            <person name="de Oliveira A.C."/>
            <person name="Bevan M."/>
            <person name="Bancroft I."/>
            <person name="Minx P."/>
            <person name="Cordum H."/>
            <person name="Wilson R."/>
            <person name="Cheng Z."/>
            <person name="Jin W."/>
            <person name="Jiang J."/>
            <person name="Leong S.A."/>
            <person name="Iwama H."/>
            <person name="Gojobori T."/>
            <person name="Itoh T."/>
            <person name="Niimura Y."/>
            <person name="Fujii Y."/>
            <person name="Habara T."/>
            <person name="Sakai H."/>
            <person name="Sato Y."/>
            <person name="Wilson G."/>
            <person name="Kumar K."/>
            <person name="McCouch S."/>
            <person name="Juretic N."/>
            <person name="Hoen D."/>
            <person name="Wright S."/>
            <person name="Bruskiewich R."/>
            <person name="Bureau T."/>
            <person name="Miyao A."/>
            <person name="Hirochika H."/>
            <person name="Nishikawa T."/>
            <person name="Kadowaki K."/>
            <person name="Sugiura M."/>
            <person name="Burr B."/>
            <person name="Sasaki T."/>
        </authorList>
    </citation>
    <scope>NUCLEOTIDE SEQUENCE [LARGE SCALE GENOMIC DNA]</scope>
    <source>
        <strain evidence="3">cv. Nipponbare</strain>
    </source>
</reference>
<name>Q5W6Z7_ORYSJ</name>
<proteinExistence type="predicted"/>
<evidence type="ECO:0000256" key="1">
    <source>
        <dbReference type="SAM" id="MobiDB-lite"/>
    </source>
</evidence>